<reference evidence="1 2" key="1">
    <citation type="submission" date="2019-07" db="EMBL/GenBank/DDBJ databases">
        <title>Complete genome sequence of bacteriophages infecting Erwinia pyrifoliae.</title>
        <authorList>
            <person name="Kim S.G."/>
            <person name="Park S.C."/>
        </authorList>
    </citation>
    <scope>NUCLEOTIDE SEQUENCE [LARGE SCALE GENOMIC DNA]</scope>
</reference>
<accession>A0A5J6DAT0</accession>
<proteinExistence type="predicted"/>
<gene>
    <name evidence="1" type="ORF">pEpSNUABM01_148</name>
</gene>
<organism evidence="1 2">
    <name type="scientific">Erwinia phage pEp_SNUABM_01</name>
    <dbReference type="NCBI Taxonomy" id="2601643"/>
    <lineage>
        <taxon>Viruses</taxon>
        <taxon>Duplodnaviria</taxon>
        <taxon>Heunggongvirae</taxon>
        <taxon>Uroviricota</taxon>
        <taxon>Caudoviricetes</taxon>
        <taxon>Vequintavirinae</taxon>
        <taxon>Henunavirus</taxon>
        <taxon>Henunavirus SNUABM01</taxon>
    </lineage>
</organism>
<evidence type="ECO:0000313" key="2">
    <source>
        <dbReference type="Proteomes" id="UP000326545"/>
    </source>
</evidence>
<keyword evidence="2" id="KW-1185">Reference proteome</keyword>
<sequence length="73" mass="7827">MSQSPKFKKSMMALVVGVLVLTPAFANATVNTMELVDEVDNGSTKTCIYSNGQRTETIERSGASACPSVKTFH</sequence>
<name>A0A5J6DAT0_9CAUD</name>
<dbReference type="Proteomes" id="UP000326545">
    <property type="component" value="Segment"/>
</dbReference>
<protein>
    <submittedName>
        <fullName evidence="1">Putative membrane protein</fullName>
    </submittedName>
</protein>
<evidence type="ECO:0000313" key="1">
    <source>
        <dbReference type="EMBL" id="QEQ94974.1"/>
    </source>
</evidence>
<dbReference type="EMBL" id="MN184887">
    <property type="protein sequence ID" value="QEQ94974.1"/>
    <property type="molecule type" value="Genomic_DNA"/>
</dbReference>